<evidence type="ECO:0000313" key="1">
    <source>
        <dbReference type="EMBL" id="JAH08433.1"/>
    </source>
</evidence>
<reference evidence="1" key="2">
    <citation type="journal article" date="2015" name="Fish Shellfish Immunol.">
        <title>Early steps in the European eel (Anguilla anguilla)-Vibrio vulnificus interaction in the gills: Role of the RtxA13 toxin.</title>
        <authorList>
            <person name="Callol A."/>
            <person name="Pajuelo D."/>
            <person name="Ebbesson L."/>
            <person name="Teles M."/>
            <person name="MacKenzie S."/>
            <person name="Amaro C."/>
        </authorList>
    </citation>
    <scope>NUCLEOTIDE SEQUENCE</scope>
</reference>
<dbReference type="EMBL" id="GBXM01100144">
    <property type="protein sequence ID" value="JAH08433.1"/>
    <property type="molecule type" value="Transcribed_RNA"/>
</dbReference>
<name>A0A0E9PX46_ANGAN</name>
<accession>A0A0E9PX46</accession>
<proteinExistence type="predicted"/>
<sequence length="66" mass="7599">MGRNGVSFRRGEWAFVFQLHLCQILCAVGQRILGSATMQKSFIVSLFIALKLTKLHKYAVYYIHTH</sequence>
<reference evidence="1" key="1">
    <citation type="submission" date="2014-11" db="EMBL/GenBank/DDBJ databases">
        <authorList>
            <person name="Amaro Gonzalez C."/>
        </authorList>
    </citation>
    <scope>NUCLEOTIDE SEQUENCE</scope>
</reference>
<dbReference type="AlphaFoldDB" id="A0A0E9PX46"/>
<organism evidence="1">
    <name type="scientific">Anguilla anguilla</name>
    <name type="common">European freshwater eel</name>
    <name type="synonym">Muraena anguilla</name>
    <dbReference type="NCBI Taxonomy" id="7936"/>
    <lineage>
        <taxon>Eukaryota</taxon>
        <taxon>Metazoa</taxon>
        <taxon>Chordata</taxon>
        <taxon>Craniata</taxon>
        <taxon>Vertebrata</taxon>
        <taxon>Euteleostomi</taxon>
        <taxon>Actinopterygii</taxon>
        <taxon>Neopterygii</taxon>
        <taxon>Teleostei</taxon>
        <taxon>Anguilliformes</taxon>
        <taxon>Anguillidae</taxon>
        <taxon>Anguilla</taxon>
    </lineage>
</organism>
<protein>
    <submittedName>
        <fullName evidence="1">Uncharacterized protein</fullName>
    </submittedName>
</protein>